<accession>A0A1G6GP47</accession>
<dbReference type="GO" id="GO:0005737">
    <property type="term" value="C:cytoplasm"/>
    <property type="evidence" value="ECO:0007669"/>
    <property type="project" value="TreeGrafter"/>
</dbReference>
<dbReference type="AlphaFoldDB" id="A0A1G6GP47"/>
<dbReference type="InterPro" id="IPR036866">
    <property type="entry name" value="RibonucZ/Hydroxyglut_hydro"/>
</dbReference>
<dbReference type="SUPFAM" id="SSF56281">
    <property type="entry name" value="Metallo-hydrolase/oxidoreductase"/>
    <property type="match status" value="1"/>
</dbReference>
<proteinExistence type="predicted"/>
<protein>
    <submittedName>
        <fullName evidence="2">L-ascorbate metabolism protein UlaG, beta-lactamase superfamily</fullName>
    </submittedName>
</protein>
<dbReference type="InterPro" id="IPR024884">
    <property type="entry name" value="NAPE-PLD"/>
</dbReference>
<organism evidence="2 3">
    <name type="scientific">Acinetobacter marinus</name>
    <dbReference type="NCBI Taxonomy" id="281375"/>
    <lineage>
        <taxon>Bacteria</taxon>
        <taxon>Pseudomonadati</taxon>
        <taxon>Pseudomonadota</taxon>
        <taxon>Gammaproteobacteria</taxon>
        <taxon>Moraxellales</taxon>
        <taxon>Moraxellaceae</taxon>
        <taxon>Acinetobacter</taxon>
    </lineage>
</organism>
<evidence type="ECO:0000259" key="1">
    <source>
        <dbReference type="Pfam" id="PF12706"/>
    </source>
</evidence>
<evidence type="ECO:0000313" key="2">
    <source>
        <dbReference type="EMBL" id="SDB83714.1"/>
    </source>
</evidence>
<evidence type="ECO:0000313" key="3">
    <source>
        <dbReference type="Proteomes" id="UP000242317"/>
    </source>
</evidence>
<sequence>MLRHLWAFLKWLVIILLLLALCAYLFLTFAPTFGGQPDAQSQKRFADSTHFNGEIFKNLIPTKMDTSSDKSPSMASVLYRLVSPEANKNPTAALQTIALNFKNQPLQNGQLVWLGHSSVLFRSDDLTIMTDPVFNRASPIPLGGKAFAMTNTPTIDDMPKIDAVIISHDHYDHLDHHAIQDLNDKVGHFYVPLGVKAHLQRWDVPNEKITEMDWYDEVQLKNIRLIFTPSRHFSGRTFERNTTLWGSWVVKSPNLSLYFSGDGGYSPEFAKIGQQFGPFDIALVEDGAYNQDWAQIHMFPEQSVQAAVDLNAKAMLPIHWGKFDLSLHQWRDPIERVQKAIAKTSVTLTTPMIGEVFSIQALPQHEWWKSPYATDYQTTAKNTSKNTAKNTDTP</sequence>
<dbReference type="InterPro" id="IPR001279">
    <property type="entry name" value="Metallo-B-lactamas"/>
</dbReference>
<dbReference type="Proteomes" id="UP000242317">
    <property type="component" value="Unassembled WGS sequence"/>
</dbReference>
<dbReference type="GO" id="GO:0008270">
    <property type="term" value="F:zinc ion binding"/>
    <property type="evidence" value="ECO:0007669"/>
    <property type="project" value="InterPro"/>
</dbReference>
<dbReference type="PANTHER" id="PTHR15032">
    <property type="entry name" value="N-ACYL-PHOSPHATIDYLETHANOLAMINE-HYDROLYZING PHOSPHOLIPASE D"/>
    <property type="match status" value="1"/>
</dbReference>
<dbReference type="Gene3D" id="3.60.15.10">
    <property type="entry name" value="Ribonuclease Z/Hydroxyacylglutathione hydrolase-like"/>
    <property type="match status" value="1"/>
</dbReference>
<feature type="domain" description="Metallo-beta-lactamase" evidence="1">
    <location>
        <begin position="128"/>
        <end position="320"/>
    </location>
</feature>
<reference evidence="3" key="1">
    <citation type="submission" date="2016-09" db="EMBL/GenBank/DDBJ databases">
        <authorList>
            <person name="Varghese N."/>
            <person name="Submissions S."/>
        </authorList>
    </citation>
    <scope>NUCLEOTIDE SEQUENCE [LARGE SCALE GENOMIC DNA]</scope>
    <source>
        <strain evidence="3">ANC 3699</strain>
    </source>
</reference>
<dbReference type="PIRSF" id="PIRSF038896">
    <property type="entry name" value="NAPE-PLD"/>
    <property type="match status" value="1"/>
</dbReference>
<dbReference type="Pfam" id="PF12706">
    <property type="entry name" value="Lactamase_B_2"/>
    <property type="match status" value="1"/>
</dbReference>
<keyword evidence="3" id="KW-1185">Reference proteome</keyword>
<gene>
    <name evidence="2" type="ORF">SAMN05421749_101226</name>
</gene>
<dbReference type="EMBL" id="FMYK01000001">
    <property type="protein sequence ID" value="SDB83714.1"/>
    <property type="molecule type" value="Genomic_DNA"/>
</dbReference>
<dbReference type="PANTHER" id="PTHR15032:SF4">
    <property type="entry name" value="N-ACYL-PHOSPHATIDYLETHANOLAMINE-HYDROLYZING PHOSPHOLIPASE D"/>
    <property type="match status" value="1"/>
</dbReference>
<name>A0A1G6GP47_9GAMM</name>
<dbReference type="GO" id="GO:0070290">
    <property type="term" value="F:N-acylphosphatidylethanolamine-specific phospholipase D activity"/>
    <property type="evidence" value="ECO:0007669"/>
    <property type="project" value="InterPro"/>
</dbReference>